<gene>
    <name evidence="2" type="ORF">J4709_27835</name>
</gene>
<organism evidence="2 3">
    <name type="scientific">Actinomadura violacea</name>
    <dbReference type="NCBI Taxonomy" id="2819934"/>
    <lineage>
        <taxon>Bacteria</taxon>
        <taxon>Bacillati</taxon>
        <taxon>Actinomycetota</taxon>
        <taxon>Actinomycetes</taxon>
        <taxon>Streptosporangiales</taxon>
        <taxon>Thermomonosporaceae</taxon>
        <taxon>Actinomadura</taxon>
    </lineage>
</organism>
<reference evidence="2 3" key="1">
    <citation type="submission" date="2021-03" db="EMBL/GenBank/DDBJ databases">
        <title>Actinomadura violae sp. nov., isolated from lichen in Thailand.</title>
        <authorList>
            <person name="Kanchanasin P."/>
            <person name="Saeng-In P."/>
            <person name="Phongsopitanun W."/>
            <person name="Yuki M."/>
            <person name="Kudo T."/>
            <person name="Ohkuma M."/>
            <person name="Tanasupawat S."/>
        </authorList>
    </citation>
    <scope>NUCLEOTIDE SEQUENCE [LARGE SCALE GENOMIC DNA]</scope>
    <source>
        <strain evidence="2 3">LCR2-06</strain>
    </source>
</reference>
<evidence type="ECO:0000313" key="2">
    <source>
        <dbReference type="EMBL" id="MBO2461398.1"/>
    </source>
</evidence>
<comment type="caution">
    <text evidence="2">The sequence shown here is derived from an EMBL/GenBank/DDBJ whole genome shotgun (WGS) entry which is preliminary data.</text>
</comment>
<dbReference type="RefSeq" id="WP_208244745.1">
    <property type="nucleotide sequence ID" value="NZ_JAGEPF010000017.1"/>
</dbReference>
<protein>
    <submittedName>
        <fullName evidence="2">CU044_5270 family protein</fullName>
    </submittedName>
</protein>
<dbReference type="NCBIfam" id="NF038083">
    <property type="entry name" value="CU044_5270_fam"/>
    <property type="match status" value="1"/>
</dbReference>
<name>A0ABS3RXB5_9ACTN</name>
<keyword evidence="1" id="KW-0472">Membrane</keyword>
<sequence length="347" mass="36674">MTMVEDDLREALRSKAAVFGTDPEAMGRVERRIRRNRNRRAATAAGAAFAVAAAAVAVGVTGQHDDGPAARELLLTAADAAASAPAGTGRYWHTSGLSEELIQVGSPGRGTYQVRERARTDLWMPQDAAAPAWIRTSGLGAAPATKADEAVWRAQGSPATYRTTENGDVKIPAKPDKPLTERIKPGGYGERFGQELTPEDVRTLPADPARLRTALLRLIKRASADEGDEQLFDWGGSLLLRYPASPQVRAATYRMLAGLPGIRKLGTVTDRAGRTGTAVGLNAGVDAQGSRFTERLVLDPKTGRALAWESVMTGKGGKAAGTARAGQVETAQLTLESGWTGEGPPGR</sequence>
<accession>A0ABS3RXB5</accession>
<evidence type="ECO:0000313" key="3">
    <source>
        <dbReference type="Proteomes" id="UP000680206"/>
    </source>
</evidence>
<keyword evidence="3" id="KW-1185">Reference proteome</keyword>
<dbReference type="InterPro" id="IPR047789">
    <property type="entry name" value="CU044_5270-like"/>
</dbReference>
<dbReference type="EMBL" id="JAGEPF010000017">
    <property type="protein sequence ID" value="MBO2461398.1"/>
    <property type="molecule type" value="Genomic_DNA"/>
</dbReference>
<keyword evidence="1" id="KW-0812">Transmembrane</keyword>
<feature type="transmembrane region" description="Helical" evidence="1">
    <location>
        <begin position="41"/>
        <end position="60"/>
    </location>
</feature>
<evidence type="ECO:0000256" key="1">
    <source>
        <dbReference type="SAM" id="Phobius"/>
    </source>
</evidence>
<keyword evidence="1" id="KW-1133">Transmembrane helix</keyword>
<proteinExistence type="predicted"/>
<dbReference type="Proteomes" id="UP000680206">
    <property type="component" value="Unassembled WGS sequence"/>
</dbReference>